<feature type="compositionally biased region" description="Pro residues" evidence="1">
    <location>
        <begin position="66"/>
        <end position="75"/>
    </location>
</feature>
<evidence type="ECO:0000313" key="4">
    <source>
        <dbReference type="Proteomes" id="UP000578819"/>
    </source>
</evidence>
<accession>A0A7W7WPL6</accession>
<dbReference type="Proteomes" id="UP000578819">
    <property type="component" value="Unassembled WGS sequence"/>
</dbReference>
<dbReference type="EMBL" id="JACHJW010000001">
    <property type="protein sequence ID" value="MBB4959075.1"/>
    <property type="molecule type" value="Genomic_DNA"/>
</dbReference>
<reference evidence="3 4" key="1">
    <citation type="submission" date="2020-08" db="EMBL/GenBank/DDBJ databases">
        <title>Sequencing the genomes of 1000 actinobacteria strains.</title>
        <authorList>
            <person name="Klenk H.-P."/>
        </authorList>
    </citation>
    <scope>NUCLEOTIDE SEQUENCE [LARGE SCALE GENOMIC DNA]</scope>
    <source>
        <strain evidence="3 4">DSM 45886</strain>
    </source>
</reference>
<feature type="compositionally biased region" description="Low complexity" evidence="1">
    <location>
        <begin position="42"/>
        <end position="55"/>
    </location>
</feature>
<evidence type="ECO:0000313" key="3">
    <source>
        <dbReference type="EMBL" id="MBB4959075.1"/>
    </source>
</evidence>
<evidence type="ECO:0000256" key="1">
    <source>
        <dbReference type="SAM" id="MobiDB-lite"/>
    </source>
</evidence>
<feature type="transmembrane region" description="Helical" evidence="2">
    <location>
        <begin position="104"/>
        <end position="127"/>
    </location>
</feature>
<protein>
    <submittedName>
        <fullName evidence="3">Uncharacterized protein</fullName>
    </submittedName>
</protein>
<evidence type="ECO:0000256" key="2">
    <source>
        <dbReference type="SAM" id="Phobius"/>
    </source>
</evidence>
<dbReference type="AlphaFoldDB" id="A0A7W7WPL6"/>
<keyword evidence="2" id="KW-1133">Transmembrane helix</keyword>
<name>A0A7W7WPL6_9ACTN</name>
<gene>
    <name evidence="3" type="ORF">FHR38_002808</name>
</gene>
<keyword evidence="2" id="KW-0472">Membrane</keyword>
<keyword evidence="2" id="KW-0812">Transmembrane</keyword>
<feature type="region of interest" description="Disordered" evidence="1">
    <location>
        <begin position="137"/>
        <end position="163"/>
    </location>
</feature>
<dbReference type="RefSeq" id="WP_184535065.1">
    <property type="nucleotide sequence ID" value="NZ_JACHJW010000001.1"/>
</dbReference>
<organism evidence="3 4">
    <name type="scientific">Micromonospora polyrhachis</name>
    <dbReference type="NCBI Taxonomy" id="1282883"/>
    <lineage>
        <taxon>Bacteria</taxon>
        <taxon>Bacillati</taxon>
        <taxon>Actinomycetota</taxon>
        <taxon>Actinomycetes</taxon>
        <taxon>Micromonosporales</taxon>
        <taxon>Micromonosporaceae</taxon>
        <taxon>Micromonospora</taxon>
    </lineage>
</organism>
<feature type="region of interest" description="Disordered" evidence="1">
    <location>
        <begin position="1"/>
        <end position="94"/>
    </location>
</feature>
<keyword evidence="4" id="KW-1185">Reference proteome</keyword>
<proteinExistence type="predicted"/>
<comment type="caution">
    <text evidence="3">The sequence shown here is derived from an EMBL/GenBank/DDBJ whole genome shotgun (WGS) entry which is preliminary data.</text>
</comment>
<sequence>MSQHGPPGGPYFSQPSRASSDKPNEYTPPSDPWSAEDPWHNSASSAPASGAPQPGHHLPGQAYGSTPPPGSPAGIPPTVRDPWQSPHPWLPAGPALQEKRRSNILTAAVVVLAALLCGAGGTATYLFGESRGAKTNQAVETPTSMTGQTTPVASGSPASTTEATAGPSLVDVRFVKVGECVKSGDDNETLMFRITECGPDTYQVLQRFEGSVDDDRDAEAKCSGVPGYTDWYFYKSGFDALDFVLCLKLR</sequence>